<gene>
    <name evidence="5" type="ORF">VSP0166_LOCUS5986</name>
</gene>
<protein>
    <recommendedName>
        <fullName evidence="3">Gamma-glutamylcyclotransferase family protein</fullName>
    </recommendedName>
</protein>
<dbReference type="GO" id="GO:0005829">
    <property type="term" value="C:cytosol"/>
    <property type="evidence" value="ECO:0007669"/>
    <property type="project" value="TreeGrafter"/>
</dbReference>
<evidence type="ECO:0000256" key="2">
    <source>
        <dbReference type="PIRSR" id="PIRSR639126-1"/>
    </source>
</evidence>
<dbReference type="SUPFAM" id="SSF110857">
    <property type="entry name" value="Gamma-glutamyl cyclotransferase-like"/>
    <property type="match status" value="1"/>
</dbReference>
<dbReference type="CDD" id="cd06661">
    <property type="entry name" value="GGCT_like"/>
    <property type="match status" value="1"/>
</dbReference>
<evidence type="ECO:0000259" key="4">
    <source>
        <dbReference type="Pfam" id="PF06094"/>
    </source>
</evidence>
<dbReference type="InterPro" id="IPR036568">
    <property type="entry name" value="GGCT-like_sf"/>
</dbReference>
<proteinExistence type="inferred from homology"/>
<evidence type="ECO:0000256" key="1">
    <source>
        <dbReference type="ARBA" id="ARBA00008861"/>
    </source>
</evidence>
<comment type="similarity">
    <text evidence="1 3">Belongs to the gamma-glutamylcyclotransferase family.</text>
</comment>
<name>A0A7S4HYE5_9EUKA</name>
<sequence>MTYGTLKKSFHNHHLLLNASFVCRARTKEPVFQMIQLQSRSKKGVYCPGAVPGSSHIVGEVYSTDDEGLAILDKLEEQNIRYTRELIEIQTYSVDPAAKSTPTAAWMYMHTLPDEAKFPDTQVDFNEQTNSYDWRDVSA</sequence>
<dbReference type="PANTHER" id="PTHR12510">
    <property type="entry name" value="TROPONIN C-AKIN-1 PROTEIN"/>
    <property type="match status" value="1"/>
</dbReference>
<dbReference type="EMBL" id="HBKP01008403">
    <property type="protein sequence ID" value="CAE2213027.1"/>
    <property type="molecule type" value="Transcribed_RNA"/>
</dbReference>
<dbReference type="InterPro" id="IPR009288">
    <property type="entry name" value="AIG2-like_dom"/>
</dbReference>
<dbReference type="Gene3D" id="3.10.490.10">
    <property type="entry name" value="Gamma-glutamyl cyclotransferase-like"/>
    <property type="match status" value="1"/>
</dbReference>
<dbReference type="PANTHER" id="PTHR12510:SF4">
    <property type="entry name" value="GAMMA-GLUTAMYLAMINECYCLOTRANSFERASE"/>
    <property type="match status" value="1"/>
</dbReference>
<dbReference type="GO" id="GO:0061929">
    <property type="term" value="F:gamma-glutamylaminecyclotransferase activity"/>
    <property type="evidence" value="ECO:0007669"/>
    <property type="project" value="InterPro"/>
</dbReference>
<feature type="domain" description="Gamma-glutamylcyclotransferase AIG2-like" evidence="4">
    <location>
        <begin position="2"/>
        <end position="112"/>
    </location>
</feature>
<accession>A0A7S4HYE5</accession>
<dbReference type="AlphaFoldDB" id="A0A7S4HYE5"/>
<dbReference type="InterPro" id="IPR013024">
    <property type="entry name" value="GGCT-like"/>
</dbReference>
<organism evidence="5">
    <name type="scientific">Vannella robusta</name>
    <dbReference type="NCBI Taxonomy" id="1487602"/>
    <lineage>
        <taxon>Eukaryota</taxon>
        <taxon>Amoebozoa</taxon>
        <taxon>Discosea</taxon>
        <taxon>Flabellinia</taxon>
        <taxon>Vannellidae</taxon>
        <taxon>Vannella</taxon>
    </lineage>
</organism>
<dbReference type="Pfam" id="PF06094">
    <property type="entry name" value="GGACT"/>
    <property type="match status" value="1"/>
</dbReference>
<feature type="active site" description="Proton acceptor" evidence="2">
    <location>
        <position position="76"/>
    </location>
</feature>
<evidence type="ECO:0000256" key="3">
    <source>
        <dbReference type="RuleBase" id="RU367036"/>
    </source>
</evidence>
<evidence type="ECO:0000313" key="5">
    <source>
        <dbReference type="EMBL" id="CAE2213027.1"/>
    </source>
</evidence>
<dbReference type="InterPro" id="IPR039126">
    <property type="entry name" value="GGACT"/>
</dbReference>
<reference evidence="5" key="1">
    <citation type="submission" date="2021-01" db="EMBL/GenBank/DDBJ databases">
        <authorList>
            <person name="Corre E."/>
            <person name="Pelletier E."/>
            <person name="Niang G."/>
            <person name="Scheremetjew M."/>
            <person name="Finn R."/>
            <person name="Kale V."/>
            <person name="Holt S."/>
            <person name="Cochrane G."/>
            <person name="Meng A."/>
            <person name="Brown T."/>
            <person name="Cohen L."/>
        </authorList>
    </citation>
    <scope>NUCLEOTIDE SEQUENCE</scope>
    <source>
        <strain evidence="5">DIVA3 518/3/11/1/6</strain>
    </source>
</reference>